<gene>
    <name evidence="1" type="ORF">LOAG_04215</name>
</gene>
<proteinExistence type="predicted"/>
<dbReference type="RefSeq" id="XP_003139800.1">
    <property type="nucleotide sequence ID" value="XM_003139752.1"/>
</dbReference>
<evidence type="ECO:0000313" key="1">
    <source>
        <dbReference type="EMBL" id="EFO24273.1"/>
    </source>
</evidence>
<dbReference type="AlphaFoldDB" id="A0A1S0U4I7"/>
<dbReference type="EMBL" id="JH712066">
    <property type="protein sequence ID" value="EFO24273.1"/>
    <property type="molecule type" value="Genomic_DNA"/>
</dbReference>
<protein>
    <submittedName>
        <fullName evidence="1">Uncharacterized protein</fullName>
    </submittedName>
</protein>
<accession>A0A1S0U4I7</accession>
<sequence length="73" mass="8282">MIWKAYEGQELTSCTSSDDNILQIFLSNSNRAEVIVDVRDLIESTHIAVDHPPDKHSFFSIDEQESAINSFEP</sequence>
<dbReference type="InParanoid" id="A0A1S0U4I7"/>
<dbReference type="CTD" id="9941614"/>
<dbReference type="OrthoDB" id="5790559at2759"/>
<reference evidence="1" key="1">
    <citation type="submission" date="2012-04" db="EMBL/GenBank/DDBJ databases">
        <title>The Genome Sequence of Loa loa.</title>
        <authorList>
            <consortium name="The Broad Institute Genome Sequencing Platform"/>
            <consortium name="Broad Institute Genome Sequencing Center for Infectious Disease"/>
            <person name="Nutman T.B."/>
            <person name="Fink D.L."/>
            <person name="Russ C."/>
            <person name="Young S."/>
            <person name="Zeng Q."/>
            <person name="Gargeya S."/>
            <person name="Alvarado L."/>
            <person name="Berlin A."/>
            <person name="Chapman S.B."/>
            <person name="Chen Z."/>
            <person name="Freedman E."/>
            <person name="Gellesch M."/>
            <person name="Goldberg J."/>
            <person name="Griggs A."/>
            <person name="Gujja S."/>
            <person name="Heilman E.R."/>
            <person name="Heiman D."/>
            <person name="Howarth C."/>
            <person name="Mehta T."/>
            <person name="Neiman D."/>
            <person name="Pearson M."/>
            <person name="Roberts A."/>
            <person name="Saif S."/>
            <person name="Shea T."/>
            <person name="Shenoy N."/>
            <person name="Sisk P."/>
            <person name="Stolte C."/>
            <person name="Sykes S."/>
            <person name="White J."/>
            <person name="Yandava C."/>
            <person name="Haas B."/>
            <person name="Henn M.R."/>
            <person name="Nusbaum C."/>
            <person name="Birren B."/>
        </authorList>
    </citation>
    <scope>NUCLEOTIDE SEQUENCE [LARGE SCALE GENOMIC DNA]</scope>
</reference>
<dbReference type="GeneID" id="9941614"/>
<organism evidence="1">
    <name type="scientific">Loa loa</name>
    <name type="common">Eye worm</name>
    <name type="synonym">Filaria loa</name>
    <dbReference type="NCBI Taxonomy" id="7209"/>
    <lineage>
        <taxon>Eukaryota</taxon>
        <taxon>Metazoa</taxon>
        <taxon>Ecdysozoa</taxon>
        <taxon>Nematoda</taxon>
        <taxon>Chromadorea</taxon>
        <taxon>Rhabditida</taxon>
        <taxon>Spirurina</taxon>
        <taxon>Spiruromorpha</taxon>
        <taxon>Filarioidea</taxon>
        <taxon>Onchocercidae</taxon>
        <taxon>Loa</taxon>
    </lineage>
</organism>
<dbReference type="KEGG" id="loa:LOAG_04215"/>
<name>A0A1S0U4I7_LOALO</name>